<dbReference type="PANTHER" id="PTHR43391:SF82">
    <property type="entry name" value="OXIDOREDUCTASE SADH-RELATED"/>
    <property type="match status" value="1"/>
</dbReference>
<dbReference type="RefSeq" id="WP_258810462.1">
    <property type="nucleotide sequence ID" value="NZ_JANUGU010000001.1"/>
</dbReference>
<evidence type="ECO:0000256" key="2">
    <source>
        <dbReference type="ARBA" id="ARBA00023002"/>
    </source>
</evidence>
<dbReference type="PRINTS" id="PR00080">
    <property type="entry name" value="SDRFAMILY"/>
</dbReference>
<dbReference type="PRINTS" id="PR00081">
    <property type="entry name" value="GDHRDH"/>
</dbReference>
<keyword evidence="2" id="KW-0560">Oxidoreductase</keyword>
<dbReference type="PANTHER" id="PTHR43391">
    <property type="entry name" value="RETINOL DEHYDROGENASE-RELATED"/>
    <property type="match status" value="1"/>
</dbReference>
<dbReference type="Pfam" id="PF00106">
    <property type="entry name" value="adh_short"/>
    <property type="match status" value="1"/>
</dbReference>
<evidence type="ECO:0000256" key="1">
    <source>
        <dbReference type="ARBA" id="ARBA00006484"/>
    </source>
</evidence>
<evidence type="ECO:0000313" key="5">
    <source>
        <dbReference type="EMBL" id="MCS0657314.1"/>
    </source>
</evidence>
<organism evidence="5 6">
    <name type="scientific">Massilia terrae</name>
    <dbReference type="NCBI Taxonomy" id="1811224"/>
    <lineage>
        <taxon>Bacteria</taxon>
        <taxon>Pseudomonadati</taxon>
        <taxon>Pseudomonadota</taxon>
        <taxon>Betaproteobacteria</taxon>
        <taxon>Burkholderiales</taxon>
        <taxon>Oxalobacteraceae</taxon>
        <taxon>Telluria group</taxon>
        <taxon>Massilia</taxon>
    </lineage>
</organism>
<accession>A0ABT2CTL1</accession>
<comment type="caution">
    <text evidence="5">The sequence shown here is derived from an EMBL/GenBank/DDBJ whole genome shotgun (WGS) entry which is preliminary data.</text>
</comment>
<evidence type="ECO:0000256" key="3">
    <source>
        <dbReference type="RuleBase" id="RU000363"/>
    </source>
</evidence>
<reference evidence="5 6" key="1">
    <citation type="submission" date="2022-08" db="EMBL/GenBank/DDBJ databases">
        <title>Reclassification of Massilia species as members of the genera Telluria, Duganella, Pseudoduganella, Mokoshia gen. nov. and Zemynaea gen. nov. using orthogonal and non-orthogonal genome-based approaches.</title>
        <authorList>
            <person name="Bowman J.P."/>
        </authorList>
    </citation>
    <scope>NUCLEOTIDE SEQUENCE [LARGE SCALE GENOMIC DNA]</scope>
    <source>
        <strain evidence="5 6">JCM 31606</strain>
    </source>
</reference>
<dbReference type="Gene3D" id="3.40.50.720">
    <property type="entry name" value="NAD(P)-binding Rossmann-like Domain"/>
    <property type="match status" value="1"/>
</dbReference>
<dbReference type="InterPro" id="IPR020904">
    <property type="entry name" value="Sc_DH/Rdtase_CS"/>
</dbReference>
<comment type="similarity">
    <text evidence="1 3">Belongs to the short-chain dehydrogenases/reductases (SDR) family.</text>
</comment>
<dbReference type="Proteomes" id="UP001204621">
    <property type="component" value="Unassembled WGS sequence"/>
</dbReference>
<proteinExistence type="inferred from homology"/>
<name>A0ABT2CTL1_9BURK</name>
<dbReference type="InterPro" id="IPR002347">
    <property type="entry name" value="SDR_fam"/>
</dbReference>
<dbReference type="InterPro" id="IPR057326">
    <property type="entry name" value="KR_dom"/>
</dbReference>
<sequence>MKLAQRVAVVTGAGGGIGRAIALSLAQRGCHLALADINGATAELAAAEARTFGVRATHHQLDVACRYAVRTLPPVVRAAHGRVDLLVNNAGVALGGTFEQVSEEDFDWLMEINFHAVVRMTRAFLPLLKASDDACVVNLSSLYGLIAPPGQAAYAASKFAVRGFSNALRHELAGTSVGVTVVHPGGVNTAIARNARVPAAAPEEEVERGRKIMQKLLPMPASEAGEIIVRGIERRQARILVGSDAKIASLLERLAPVSYWNLLRKAIKA</sequence>
<dbReference type="SUPFAM" id="SSF51735">
    <property type="entry name" value="NAD(P)-binding Rossmann-fold domains"/>
    <property type="match status" value="1"/>
</dbReference>
<dbReference type="PROSITE" id="PS00061">
    <property type="entry name" value="ADH_SHORT"/>
    <property type="match status" value="1"/>
</dbReference>
<evidence type="ECO:0000313" key="6">
    <source>
        <dbReference type="Proteomes" id="UP001204621"/>
    </source>
</evidence>
<dbReference type="InterPro" id="IPR036291">
    <property type="entry name" value="NAD(P)-bd_dom_sf"/>
</dbReference>
<feature type="domain" description="Ketoreductase" evidence="4">
    <location>
        <begin position="6"/>
        <end position="188"/>
    </location>
</feature>
<dbReference type="EMBL" id="JANUGU010000001">
    <property type="protein sequence ID" value="MCS0657314.1"/>
    <property type="molecule type" value="Genomic_DNA"/>
</dbReference>
<gene>
    <name evidence="5" type="ORF">NX778_04455</name>
</gene>
<protein>
    <submittedName>
        <fullName evidence="5">SDR family NAD(P)-dependent oxidoreductase</fullName>
    </submittedName>
</protein>
<keyword evidence="6" id="KW-1185">Reference proteome</keyword>
<dbReference type="SMART" id="SM00822">
    <property type="entry name" value="PKS_KR"/>
    <property type="match status" value="1"/>
</dbReference>
<evidence type="ECO:0000259" key="4">
    <source>
        <dbReference type="SMART" id="SM00822"/>
    </source>
</evidence>